<keyword evidence="2" id="KW-1185">Reference proteome</keyword>
<dbReference type="Proteomes" id="UP001153334">
    <property type="component" value="Unassembled WGS sequence"/>
</dbReference>
<organism evidence="1 2">
    <name type="scientific">Nemania bipapillata</name>
    <dbReference type="NCBI Taxonomy" id="110536"/>
    <lineage>
        <taxon>Eukaryota</taxon>
        <taxon>Fungi</taxon>
        <taxon>Dikarya</taxon>
        <taxon>Ascomycota</taxon>
        <taxon>Pezizomycotina</taxon>
        <taxon>Sordariomycetes</taxon>
        <taxon>Xylariomycetidae</taxon>
        <taxon>Xylariales</taxon>
        <taxon>Xylariaceae</taxon>
        <taxon>Nemania</taxon>
    </lineage>
</organism>
<gene>
    <name evidence="1" type="ORF">ONZ43_g4721</name>
</gene>
<protein>
    <submittedName>
        <fullName evidence="1">Uncharacterized protein</fullName>
    </submittedName>
</protein>
<reference evidence="1" key="1">
    <citation type="submission" date="2022-11" db="EMBL/GenBank/DDBJ databases">
        <title>Genome Sequence of Nemania bipapillata.</title>
        <authorList>
            <person name="Buettner E."/>
        </authorList>
    </citation>
    <scope>NUCLEOTIDE SEQUENCE</scope>
    <source>
        <strain evidence="1">CP14</strain>
    </source>
</reference>
<evidence type="ECO:0000313" key="2">
    <source>
        <dbReference type="Proteomes" id="UP001153334"/>
    </source>
</evidence>
<comment type="caution">
    <text evidence="1">The sequence shown here is derived from an EMBL/GenBank/DDBJ whole genome shotgun (WGS) entry which is preliminary data.</text>
</comment>
<name>A0ACC2IJA0_9PEZI</name>
<proteinExistence type="predicted"/>
<dbReference type="EMBL" id="JAPESX010001326">
    <property type="protein sequence ID" value="KAJ8115202.1"/>
    <property type="molecule type" value="Genomic_DNA"/>
</dbReference>
<evidence type="ECO:0000313" key="1">
    <source>
        <dbReference type="EMBL" id="KAJ8115202.1"/>
    </source>
</evidence>
<sequence length="630" mass="72214">MAFTPRYLLGHENSKFFVFETGDSTYDYDIVSYCWGKEVDPYYEEKIEGVNWPLTINKNKVNRFKELMRRQGVRYMWVDSICIDKTNKRHEAEELSKMFEYYKHAKNCYLLIDMPGLFNPTKIAGDLKLLDHILSNIGGASLVADSMRLSRELEERRRRWAEDEFWIRQELPKSKVTTAGIDLGVLNCYNTCILNVQSLFGNKYFTRVWTFQEMILGKNIQIIGVTKGEMSSIGPLQEWMDLASDCMDKAAKLYAWINNPRAVKTAAINVVLAVINDDIGILRTLQTVVRGINAARTDIINGGQFWWLENPRGISNIFSAISIAPRGCSRMHDLFRGLLGIFSGLFTPDEIEREISGDDIEKISFAFFKRLSTRTNSAWTKLAISSRERGEWDWIPVTEQKHSEGWEEDEYEDEEEEEEEEGKEEGGESKQLVTEVVGEVVNGEIKQQNKEEKKKNTIKTDIFAGVTNLGFLRSKGRAKTQGLTGLLGTPRTFMTIHLKEENPEFHFTFRGCNCGKKLNTGLFKKSKEIRTYDQPVTISGDETGKILAQCATLLGCLLDPAGNVLDYKMRLLGKLDPQWETTDPSARPWRWPERCVSGTPWADPNCPFFLAPETLFYFIFSFFFTMGGHY</sequence>
<accession>A0ACC2IJA0</accession>